<organism evidence="1 2">
    <name type="scientific">Fusarium keratoplasticum</name>
    <dbReference type="NCBI Taxonomy" id="1328300"/>
    <lineage>
        <taxon>Eukaryota</taxon>
        <taxon>Fungi</taxon>
        <taxon>Dikarya</taxon>
        <taxon>Ascomycota</taxon>
        <taxon>Pezizomycotina</taxon>
        <taxon>Sordariomycetes</taxon>
        <taxon>Hypocreomycetidae</taxon>
        <taxon>Hypocreales</taxon>
        <taxon>Nectriaceae</taxon>
        <taxon>Fusarium</taxon>
        <taxon>Fusarium solani species complex</taxon>
    </lineage>
</organism>
<evidence type="ECO:0000313" key="1">
    <source>
        <dbReference type="EMBL" id="KAI8684283.1"/>
    </source>
</evidence>
<name>A0ACC0RDH3_9HYPO</name>
<gene>
    <name evidence="1" type="ORF">NCS57_00094300</name>
</gene>
<comment type="caution">
    <text evidence="1">The sequence shown here is derived from an EMBL/GenBank/DDBJ whole genome shotgun (WGS) entry which is preliminary data.</text>
</comment>
<sequence>MMSPVLAYKEDGQLQENSTRPGAFFVGYSRYNLTPVMLRAAPAGTAPSIISDDLSIGCQLERVPGGRIESTEVILTAPAAVPGNISAMKTALEADDNFCDAFEGSSARSVYGQLEASWTSLSNGRHPHVVQRTALFRSGIDGPRYPLSVCQPREPDGLLDPARQQSVSNPPKSRMLPDAQLFLLKGNRRQPGFLYKAPYMANLLYPSLLLYKLHQFSTAHPEDSISIKSMLFAVQLWCDIKAHPKLQREAFLTERQEIQDVSVDEFILGFEHWLRHHEEKQLLEYIHPFRFIHAFFSRDLQLSDEFYPAEDATLDAGEIKNLVARVRAKSSVFSPEARVVVFPASMPGSNIPWPTGMLPFTPPSTTEMALINFDNVYSYGLPSYALTDRKLVEVAMPDIVAEGRFCGERFCLEEADIPLLRDLTSPGRVSLFGTKTIIGPIWKAPELPQTTIRPPVDEYETISGRWKPSGQRHPPFRKREMCSRLKVALNEMISSGDIEIRSGLRLDIDNSLTPFLRQSLEGEDSLNDTLVPISQPPRVPRMSPMRLAELLIPLQHTGRVLSVAWREARSKLQDMDVGGLDEANRTVVRVLDIIREAWEQTKKEIEGLNELVASLENDPESVTEPFFSGTVAQRICRMVGIDASTDWEVDAWSEGLREKLLDNQISIGETAERMMVRFDPARYPCGSENLGIEVRKKLEDLIATCDFAGQEDLLEAEYQLLVQQVNELSR</sequence>
<protein>
    <submittedName>
        <fullName evidence="1">Uncharacterized protein</fullName>
    </submittedName>
</protein>
<accession>A0ACC0RDH3</accession>
<dbReference type="EMBL" id="CM046503">
    <property type="protein sequence ID" value="KAI8684283.1"/>
    <property type="molecule type" value="Genomic_DNA"/>
</dbReference>
<evidence type="ECO:0000313" key="2">
    <source>
        <dbReference type="Proteomes" id="UP001065298"/>
    </source>
</evidence>
<reference evidence="1" key="1">
    <citation type="submission" date="2022-06" db="EMBL/GenBank/DDBJ databases">
        <title>Fusarium solani species complex genomes reveal bases of compartmentalisation and animal pathogenesis.</title>
        <authorList>
            <person name="Tsai I.J."/>
        </authorList>
    </citation>
    <scope>NUCLEOTIDE SEQUENCE</scope>
    <source>
        <strain evidence="1">Fu6.1</strain>
    </source>
</reference>
<dbReference type="Proteomes" id="UP001065298">
    <property type="component" value="Chromosome 1"/>
</dbReference>
<proteinExistence type="predicted"/>
<keyword evidence="2" id="KW-1185">Reference proteome</keyword>